<proteinExistence type="predicted"/>
<comment type="caution">
    <text evidence="1">The sequence shown here is derived from an EMBL/GenBank/DDBJ whole genome shotgun (WGS) entry which is preliminary data.</text>
</comment>
<reference evidence="1" key="1">
    <citation type="journal article" date="2023" name="G3 (Bethesda)">
        <title>A reference genome for the long-term kleptoplast-retaining sea slug Elysia crispata morphotype clarki.</title>
        <authorList>
            <person name="Eastman K.E."/>
            <person name="Pendleton A.L."/>
            <person name="Shaikh M.A."/>
            <person name="Suttiyut T."/>
            <person name="Ogas R."/>
            <person name="Tomko P."/>
            <person name="Gavelis G."/>
            <person name="Widhalm J.R."/>
            <person name="Wisecaver J.H."/>
        </authorList>
    </citation>
    <scope>NUCLEOTIDE SEQUENCE</scope>
    <source>
        <strain evidence="1">ECLA1</strain>
    </source>
</reference>
<name>A0AAE0XSR0_9GAST</name>
<sequence length="235" mass="26823">MLLDEMSKLYGNDTIFLQKLGRLVLVADAVLGGVMVYVMTTPDAPVTAFQAQKLRDNCLLGHATFGSAFAMHKDTRDLLNEPDVTFQKGMDGTFNMHFKSGLINIDRDAGEVYNYLVEEMKNDMVNFLDTYDSDSNDKDITEPHNKWWMRANTFMEAIKIRYPRIKVLLHRSSVGISVESREGFDLIINIDKVGCMIDHIPQFWDIYYDSSLTGIEYHPFVLRLPKGVLKPVSVK</sequence>
<accession>A0AAE0XSR0</accession>
<gene>
    <name evidence="2" type="ORF">RRG08_018554</name>
    <name evidence="1" type="ORF">RRG08_061494</name>
</gene>
<dbReference type="EMBL" id="JAWDGP010000233">
    <property type="protein sequence ID" value="KAK3802444.1"/>
    <property type="molecule type" value="Genomic_DNA"/>
</dbReference>
<evidence type="ECO:0000313" key="2">
    <source>
        <dbReference type="EMBL" id="KAK3802444.1"/>
    </source>
</evidence>
<keyword evidence="3" id="KW-1185">Reference proteome</keyword>
<dbReference type="Proteomes" id="UP001283361">
    <property type="component" value="Unassembled WGS sequence"/>
</dbReference>
<evidence type="ECO:0000313" key="1">
    <source>
        <dbReference type="EMBL" id="KAK3705752.1"/>
    </source>
</evidence>
<evidence type="ECO:0000313" key="3">
    <source>
        <dbReference type="Proteomes" id="UP001283361"/>
    </source>
</evidence>
<dbReference type="EMBL" id="JAWDGP010007766">
    <property type="protein sequence ID" value="KAK3705752.1"/>
    <property type="molecule type" value="Genomic_DNA"/>
</dbReference>
<organism evidence="1 3">
    <name type="scientific">Elysia crispata</name>
    <name type="common">lettuce slug</name>
    <dbReference type="NCBI Taxonomy" id="231223"/>
    <lineage>
        <taxon>Eukaryota</taxon>
        <taxon>Metazoa</taxon>
        <taxon>Spiralia</taxon>
        <taxon>Lophotrochozoa</taxon>
        <taxon>Mollusca</taxon>
        <taxon>Gastropoda</taxon>
        <taxon>Heterobranchia</taxon>
        <taxon>Euthyneura</taxon>
        <taxon>Panpulmonata</taxon>
        <taxon>Sacoglossa</taxon>
        <taxon>Placobranchoidea</taxon>
        <taxon>Plakobranchidae</taxon>
        <taxon>Elysia</taxon>
    </lineage>
</organism>
<dbReference type="AlphaFoldDB" id="A0AAE0XSR0"/>
<protein>
    <submittedName>
        <fullName evidence="1">Uncharacterized protein</fullName>
    </submittedName>
</protein>